<dbReference type="AlphaFoldDB" id="A0A2S6H5X6"/>
<dbReference type="InterPro" id="IPR052961">
    <property type="entry name" value="Oxido-Kinase-like_Enzymes"/>
</dbReference>
<accession>A0A2S6H5X6</accession>
<evidence type="ECO:0000313" key="3">
    <source>
        <dbReference type="Proteomes" id="UP000238071"/>
    </source>
</evidence>
<dbReference type="InterPro" id="IPR002575">
    <property type="entry name" value="Aminoglycoside_PTrfase"/>
</dbReference>
<dbReference type="InterPro" id="IPR015897">
    <property type="entry name" value="CHK_kinase-like"/>
</dbReference>
<keyword evidence="3" id="KW-1185">Reference proteome</keyword>
<sequence length="366" mass="40330">MKQSILASRPGDLTVAWAQQVVDRHDADTAVSNVDVVAVDVGTTTRVCVAVEHDGPDSLPSRWFVKLPSLAWRAKTITALPQLLHTEVRFYNELAQSVPLNKPICLAAQSRFGWGATLVLADVAEFDGIASAASDTLTFEQAVLVVEQLAHCHARFWNSVNNDPNYRWLAGPVRVLEDFLGTVLAVPLMKRGLRQAGTLIPPVLHASAVQYARHRRSAMRFLSDAPQTLVHHDCHPGNLFWNKDRSKVGFLDWQLVRVGEGVSDVAYFLSTALSPEMRRLHEAELLAKYAQALADNGVAGVDNDLLMQRYRVHLVYAFEAMIVTLAVGGMMNLDCNLELIRRTAAAVEDLDAFSAVRIKALGGRSF</sequence>
<proteinExistence type="predicted"/>
<dbReference type="GO" id="GO:0016740">
    <property type="term" value="F:transferase activity"/>
    <property type="evidence" value="ECO:0007669"/>
    <property type="project" value="UniProtKB-KW"/>
</dbReference>
<dbReference type="OrthoDB" id="3806873at2"/>
<evidence type="ECO:0000313" key="2">
    <source>
        <dbReference type="EMBL" id="PPK72884.1"/>
    </source>
</evidence>
<dbReference type="Proteomes" id="UP000238071">
    <property type="component" value="Unassembled WGS sequence"/>
</dbReference>
<dbReference type="PANTHER" id="PTHR23020">
    <property type="entry name" value="UNCHARACTERIZED NUCLEAR HORMONE RECEPTOR-RELATED"/>
    <property type="match status" value="1"/>
</dbReference>
<organism evidence="2 3">
    <name type="scientific">Methylobacter tundripaludum</name>
    <dbReference type="NCBI Taxonomy" id="173365"/>
    <lineage>
        <taxon>Bacteria</taxon>
        <taxon>Pseudomonadati</taxon>
        <taxon>Pseudomonadota</taxon>
        <taxon>Gammaproteobacteria</taxon>
        <taxon>Methylococcales</taxon>
        <taxon>Methylococcaceae</taxon>
        <taxon>Methylobacter</taxon>
    </lineage>
</organism>
<dbReference type="EMBL" id="PTIY01000003">
    <property type="protein sequence ID" value="PPK72884.1"/>
    <property type="molecule type" value="Genomic_DNA"/>
</dbReference>
<dbReference type="PANTHER" id="PTHR23020:SF41">
    <property type="entry name" value="AMINOGLYCOSIDE PHOSPHOTRANSFERASE DOMAIN-CONTAINING PROTEIN"/>
    <property type="match status" value="1"/>
</dbReference>
<evidence type="ECO:0000259" key="1">
    <source>
        <dbReference type="SMART" id="SM00587"/>
    </source>
</evidence>
<feature type="domain" description="CHK kinase-like" evidence="1">
    <location>
        <begin position="118"/>
        <end position="299"/>
    </location>
</feature>
<keyword evidence="2" id="KW-0808">Transferase</keyword>
<dbReference type="Gene3D" id="3.90.1200.10">
    <property type="match status" value="1"/>
</dbReference>
<dbReference type="InterPro" id="IPR011009">
    <property type="entry name" value="Kinase-like_dom_sf"/>
</dbReference>
<dbReference type="Pfam" id="PF01636">
    <property type="entry name" value="APH"/>
    <property type="match status" value="1"/>
</dbReference>
<dbReference type="RefSeq" id="WP_104422969.1">
    <property type="nucleotide sequence ID" value="NZ_PTIY01000003.1"/>
</dbReference>
<gene>
    <name evidence="2" type="ORF">B0F88_103322</name>
</gene>
<dbReference type="SMART" id="SM00587">
    <property type="entry name" value="CHK"/>
    <property type="match status" value="1"/>
</dbReference>
<comment type="caution">
    <text evidence="2">The sequence shown here is derived from an EMBL/GenBank/DDBJ whole genome shotgun (WGS) entry which is preliminary data.</text>
</comment>
<protein>
    <submittedName>
        <fullName evidence="2">Phosphotransferase family enzyme</fullName>
    </submittedName>
</protein>
<dbReference type="SUPFAM" id="SSF56112">
    <property type="entry name" value="Protein kinase-like (PK-like)"/>
    <property type="match status" value="1"/>
</dbReference>
<reference evidence="2 3" key="1">
    <citation type="submission" date="2018-02" db="EMBL/GenBank/DDBJ databases">
        <title>Subsurface microbial communities from deep shales in Ohio and West Virginia, USA.</title>
        <authorList>
            <person name="Wrighton K."/>
        </authorList>
    </citation>
    <scope>NUCLEOTIDE SEQUENCE [LARGE SCALE GENOMIC DNA]</scope>
    <source>
        <strain evidence="2 3">OWC-G53F</strain>
    </source>
</reference>
<name>A0A2S6H5X6_9GAMM</name>